<dbReference type="InterPro" id="IPR021514">
    <property type="entry name" value="DUF3176"/>
</dbReference>
<feature type="transmembrane region" description="Helical" evidence="2">
    <location>
        <begin position="111"/>
        <end position="131"/>
    </location>
</feature>
<accession>A0AAJ0B8B0</accession>
<dbReference type="PANTHER" id="PTHR35394">
    <property type="entry name" value="DUF3176 DOMAIN-CONTAINING PROTEIN"/>
    <property type="match status" value="1"/>
</dbReference>
<organism evidence="3 4">
    <name type="scientific">Echria macrotheca</name>
    <dbReference type="NCBI Taxonomy" id="438768"/>
    <lineage>
        <taxon>Eukaryota</taxon>
        <taxon>Fungi</taxon>
        <taxon>Dikarya</taxon>
        <taxon>Ascomycota</taxon>
        <taxon>Pezizomycotina</taxon>
        <taxon>Sordariomycetes</taxon>
        <taxon>Sordariomycetidae</taxon>
        <taxon>Sordariales</taxon>
        <taxon>Schizotheciaceae</taxon>
        <taxon>Echria</taxon>
    </lineage>
</organism>
<dbReference type="PANTHER" id="PTHR35394:SF5">
    <property type="entry name" value="DUF3176 DOMAIN-CONTAINING PROTEIN"/>
    <property type="match status" value="1"/>
</dbReference>
<dbReference type="Pfam" id="PF11374">
    <property type="entry name" value="DUF3176"/>
    <property type="match status" value="1"/>
</dbReference>
<dbReference type="Proteomes" id="UP001239445">
    <property type="component" value="Unassembled WGS sequence"/>
</dbReference>
<evidence type="ECO:0000256" key="2">
    <source>
        <dbReference type="SAM" id="Phobius"/>
    </source>
</evidence>
<evidence type="ECO:0000313" key="4">
    <source>
        <dbReference type="Proteomes" id="UP001239445"/>
    </source>
</evidence>
<dbReference type="EMBL" id="MU839842">
    <property type="protein sequence ID" value="KAK1751251.1"/>
    <property type="molecule type" value="Genomic_DNA"/>
</dbReference>
<evidence type="ECO:0000256" key="1">
    <source>
        <dbReference type="SAM" id="MobiDB-lite"/>
    </source>
</evidence>
<feature type="compositionally biased region" description="Polar residues" evidence="1">
    <location>
        <begin position="9"/>
        <end position="31"/>
    </location>
</feature>
<keyword evidence="4" id="KW-1185">Reference proteome</keyword>
<gene>
    <name evidence="3" type="ORF">QBC47DRAFT_351261</name>
</gene>
<sequence>MKPFKPRRTNSGYTDLEVSTQRTPRTGSGMWTNNRFYQHAGDRNQGQDTNVKWTPGELNDGAKETCKNGATTYDAKIPTGTHTDAFAEPRGRQPSFDPTFRGILAAWSPEIISCAVGVLIFIAITIILRVFDGKEQPNLAIGLTINSCLQYLTSFAKLAFLVPVIEGLGQLKWLWFSSRPRALLDFQLYDEATRGGLGIFKLSFRLRGFLAEPSLCLATVLLVSGLFTSAITQQVVTFDTALVATSDSVALAPRASTFSRWTGSEFLLEPNDQLDMEQTMLTSAYLDPNTTIPYLPPNCSTADCTWKPYGTLGICASTIDITNSTSTSVQRLLASLANTTIANLPNLNLDLTRAFLAGGSILAAPSGAFPPSVTSTALVDVLFIYTPTAVDPSSVSLQSLRFVELILHGCTKTYQHTIKTGVLSTPEPATSAQISSKDNVTLNAAWNTQDFNLLPQVECKPGVGGRSVSLAPSEGTSPTEEFTVDLCTAYMASSLMNQYLASFIALREEDKVVSSVVGMTSSALGTALYGGFLGKVPGVEEQIGNLRGIGRNLADGLTNMLRQKGSTYTNSTGPAYGTAYRATTVVKVQWAWLALLASQLALAILFLVSTMIATKNRSVQVLKNSSVAALCILDEKVKNQLGDVSDLPGLSQRAGTVNVRLRGVEKLELLQEEANLL</sequence>
<feature type="transmembrane region" description="Helical" evidence="2">
    <location>
        <begin position="590"/>
        <end position="613"/>
    </location>
</feature>
<proteinExistence type="predicted"/>
<evidence type="ECO:0000313" key="3">
    <source>
        <dbReference type="EMBL" id="KAK1751251.1"/>
    </source>
</evidence>
<keyword evidence="2" id="KW-0812">Transmembrane</keyword>
<comment type="caution">
    <text evidence="3">The sequence shown here is derived from an EMBL/GenBank/DDBJ whole genome shotgun (WGS) entry which is preliminary data.</text>
</comment>
<reference evidence="3" key="1">
    <citation type="submission" date="2023-06" db="EMBL/GenBank/DDBJ databases">
        <title>Genome-scale phylogeny and comparative genomics of the fungal order Sordariales.</title>
        <authorList>
            <consortium name="Lawrence Berkeley National Laboratory"/>
            <person name="Hensen N."/>
            <person name="Bonometti L."/>
            <person name="Westerberg I."/>
            <person name="Brannstrom I.O."/>
            <person name="Guillou S."/>
            <person name="Cros-Aarteil S."/>
            <person name="Calhoun S."/>
            <person name="Haridas S."/>
            <person name="Kuo A."/>
            <person name="Mondo S."/>
            <person name="Pangilinan J."/>
            <person name="Riley R."/>
            <person name="Labutti K."/>
            <person name="Andreopoulos B."/>
            <person name="Lipzen A."/>
            <person name="Chen C."/>
            <person name="Yanf M."/>
            <person name="Daum C."/>
            <person name="Ng V."/>
            <person name="Clum A."/>
            <person name="Steindorff A."/>
            <person name="Ohm R."/>
            <person name="Martin F."/>
            <person name="Silar P."/>
            <person name="Natvig D."/>
            <person name="Lalanne C."/>
            <person name="Gautier V."/>
            <person name="Ament-Velasquez S.L."/>
            <person name="Kruys A."/>
            <person name="Hutchinson M.I."/>
            <person name="Powell A.J."/>
            <person name="Barry K."/>
            <person name="Miller A.N."/>
            <person name="Grigoriev I.V."/>
            <person name="Debuchy R."/>
            <person name="Gladieux P."/>
            <person name="Thoren M.H."/>
            <person name="Johannesson H."/>
        </authorList>
    </citation>
    <scope>NUCLEOTIDE SEQUENCE</scope>
    <source>
        <strain evidence="3">PSN4</strain>
    </source>
</reference>
<feature type="region of interest" description="Disordered" evidence="1">
    <location>
        <begin position="1"/>
        <end position="31"/>
    </location>
</feature>
<keyword evidence="2" id="KW-1133">Transmembrane helix</keyword>
<dbReference type="AlphaFoldDB" id="A0AAJ0B8B0"/>
<protein>
    <submittedName>
        <fullName evidence="3">Uncharacterized protein</fullName>
    </submittedName>
</protein>
<name>A0AAJ0B8B0_9PEZI</name>
<keyword evidence="2" id="KW-0472">Membrane</keyword>